<feature type="region of interest" description="Disordered" evidence="1">
    <location>
        <begin position="81"/>
        <end position="103"/>
    </location>
</feature>
<evidence type="ECO:0000313" key="2">
    <source>
        <dbReference type="EMBL" id="KAF4622403.1"/>
    </source>
</evidence>
<dbReference type="EMBL" id="JAACJL010000002">
    <property type="protein sequence ID" value="KAF4622403.1"/>
    <property type="molecule type" value="Genomic_DNA"/>
</dbReference>
<comment type="caution">
    <text evidence="2">The sequence shown here is derived from an EMBL/GenBank/DDBJ whole genome shotgun (WGS) entry which is preliminary data.</text>
</comment>
<gene>
    <name evidence="2" type="ORF">D9613_009553</name>
</gene>
<evidence type="ECO:0000313" key="3">
    <source>
        <dbReference type="Proteomes" id="UP000521872"/>
    </source>
</evidence>
<dbReference type="AlphaFoldDB" id="A0A8H4R3U9"/>
<organism evidence="2 3">
    <name type="scientific">Agrocybe pediades</name>
    <dbReference type="NCBI Taxonomy" id="84607"/>
    <lineage>
        <taxon>Eukaryota</taxon>
        <taxon>Fungi</taxon>
        <taxon>Dikarya</taxon>
        <taxon>Basidiomycota</taxon>
        <taxon>Agaricomycotina</taxon>
        <taxon>Agaricomycetes</taxon>
        <taxon>Agaricomycetidae</taxon>
        <taxon>Agaricales</taxon>
        <taxon>Agaricineae</taxon>
        <taxon>Strophariaceae</taxon>
        <taxon>Agrocybe</taxon>
    </lineage>
</organism>
<proteinExistence type="predicted"/>
<accession>A0A8H4R3U9</accession>
<dbReference type="Proteomes" id="UP000521872">
    <property type="component" value="Unassembled WGS sequence"/>
</dbReference>
<sequence>MFYPSTAGSVTSFVHPAHYPVSRSYYPTAPMSAVIPGQHYYPAMHGHHHAVAYPATAAPVMMQPSYGVPAYYGQQPTVIVSSRSGRHRHSRSRSRSRGFLGYL</sequence>
<protein>
    <submittedName>
        <fullName evidence="2">Uncharacterized protein</fullName>
    </submittedName>
</protein>
<evidence type="ECO:0000256" key="1">
    <source>
        <dbReference type="SAM" id="MobiDB-lite"/>
    </source>
</evidence>
<keyword evidence="3" id="KW-1185">Reference proteome</keyword>
<name>A0A8H4R3U9_9AGAR</name>
<reference evidence="2 3" key="1">
    <citation type="submission" date="2019-12" db="EMBL/GenBank/DDBJ databases">
        <authorList>
            <person name="Floudas D."/>
            <person name="Bentzer J."/>
            <person name="Ahren D."/>
            <person name="Johansson T."/>
            <person name="Persson P."/>
            <person name="Tunlid A."/>
        </authorList>
    </citation>
    <scope>NUCLEOTIDE SEQUENCE [LARGE SCALE GENOMIC DNA]</scope>
    <source>
        <strain evidence="2 3">CBS 102.39</strain>
    </source>
</reference>
<feature type="compositionally biased region" description="Basic residues" evidence="1">
    <location>
        <begin position="84"/>
        <end position="96"/>
    </location>
</feature>